<keyword evidence="3" id="KW-1185">Reference proteome</keyword>
<dbReference type="RefSeq" id="WP_007478923.1">
    <property type="nucleotide sequence ID" value="NZ_JH724307.1"/>
</dbReference>
<dbReference type="HOGENOM" id="CLU_344755_0_0_10"/>
<evidence type="ECO:0000256" key="1">
    <source>
        <dbReference type="SAM" id="MobiDB-lite"/>
    </source>
</evidence>
<dbReference type="AlphaFoldDB" id="I8YZZ9"/>
<proteinExistence type="predicted"/>
<sequence length="873" mass="100846">MNPLYIFYLIDRDVFDPEMEGTQYGYRLFATSGFVIRDAKYNTSPLVSVSEYTKVAFNEKEVTVCFFDSNHKYISGYSGSNLNLNIPNGASAMVFCYTADDWNSGDVSIDLLHKAKPIYKDSLSKTYTKESEQEFFREGLNGEITFMCRDYYFILNRPFDTIYYLDVYWSQDGGRTFNLYVKTKFLRTDCTINVADLSVRVKPDSNDAYTKLLDGWEREYDLVRLNPELEKISLYRRGILQIYTAGDDKVSCALSGVFWEQDADVVTDTNELKEKYFFGESGTIIAINVQGDGIPSYMKGYYIADFSPTATPDKYRTATYRLKDNAGFIQVLISGTGLYGSFALYDGKTNERIGNTRGDLYIDPSRNGTLEFFATFNTSVKIATGDTNKKVFYTRYVVATNKVSVTWHNKPSDDMTSTPGSYPYVIPYAVQEFKSSAIVKTEPSEWGQNGRGEYYYPPTDISPYKAYPVNRDMWTDDYSYWFIHDFSKDEIEPKSRLEYTMSHAMPLHSVLSVLLDKVAPGITFGNTTEYSQFFYASHRPIGGGQRKVYMTPKTNILISNYTQPAQKATITLKSVLDMLKYVYQCYWYIEDNKLKIEHIQYFRNGRSYTNQPGIAMDLTKWICPSNGKSWETGRKEYKYEKLDIPERYQFSWMDEVTEPFTGYPIIMRSNYVKQDKIEEISVSNFSTDIDYMILRSDEFSKDGFALMETITQEGRDIVPILEQTIDGDIYQNQNGYLSYFFLHPVYWGYNLPSKKVNINNSDITLKYISRLKSSEAKFPYDREISPLKLIHTSIGDGKIESVSVNLSSRMHTIDLRYDTVDIKEEGRTRKKYSWKLVENPNDIKSELQEMENKENSLKNKPIEANRKGGETNE</sequence>
<organism evidence="2 3">
    <name type="scientific">Bacteroides salyersiae CL02T12C01</name>
    <dbReference type="NCBI Taxonomy" id="997887"/>
    <lineage>
        <taxon>Bacteria</taxon>
        <taxon>Pseudomonadati</taxon>
        <taxon>Bacteroidota</taxon>
        <taxon>Bacteroidia</taxon>
        <taxon>Bacteroidales</taxon>
        <taxon>Bacteroidaceae</taxon>
        <taxon>Bacteroides</taxon>
    </lineage>
</organism>
<dbReference type="EMBL" id="AGXV01000011">
    <property type="protein sequence ID" value="EIY68192.1"/>
    <property type="molecule type" value="Genomic_DNA"/>
</dbReference>
<dbReference type="Proteomes" id="UP000005150">
    <property type="component" value="Unassembled WGS sequence"/>
</dbReference>
<accession>I8YZZ9</accession>
<name>I8YZZ9_9BACE</name>
<reference evidence="2 3" key="1">
    <citation type="submission" date="2012-02" db="EMBL/GenBank/DDBJ databases">
        <title>The Genome Sequence of Bacteroides salyersiae CL02T12C01.</title>
        <authorList>
            <consortium name="The Broad Institute Genome Sequencing Platform"/>
            <person name="Earl A."/>
            <person name="Ward D."/>
            <person name="Feldgarden M."/>
            <person name="Gevers D."/>
            <person name="Zitomersky N.L."/>
            <person name="Coyne M.J."/>
            <person name="Comstock L.E."/>
            <person name="Young S.K."/>
            <person name="Zeng Q."/>
            <person name="Gargeya S."/>
            <person name="Fitzgerald M."/>
            <person name="Haas B."/>
            <person name="Abouelleil A."/>
            <person name="Alvarado L."/>
            <person name="Arachchi H.M."/>
            <person name="Berlin A."/>
            <person name="Chapman S.B."/>
            <person name="Gearin G."/>
            <person name="Goldberg J."/>
            <person name="Griggs A."/>
            <person name="Gujja S."/>
            <person name="Hansen M."/>
            <person name="Heiman D."/>
            <person name="Howarth C."/>
            <person name="Larimer J."/>
            <person name="Lui A."/>
            <person name="MacDonald P.J.P."/>
            <person name="McCowen C."/>
            <person name="Montmayeur A."/>
            <person name="Murphy C."/>
            <person name="Neiman D."/>
            <person name="Pearson M."/>
            <person name="Priest M."/>
            <person name="Roberts A."/>
            <person name="Saif S."/>
            <person name="Shea T."/>
            <person name="Sisk P."/>
            <person name="Stolte C."/>
            <person name="Sykes S."/>
            <person name="Wortman J."/>
            <person name="Nusbaum C."/>
            <person name="Birren B."/>
        </authorList>
    </citation>
    <scope>NUCLEOTIDE SEQUENCE [LARGE SCALE GENOMIC DNA]</scope>
    <source>
        <strain evidence="2 3">CL02T12C01</strain>
    </source>
</reference>
<evidence type="ECO:0000313" key="3">
    <source>
        <dbReference type="Proteomes" id="UP000005150"/>
    </source>
</evidence>
<protein>
    <submittedName>
        <fullName evidence="2">Uncharacterized protein</fullName>
    </submittedName>
</protein>
<gene>
    <name evidence="2" type="ORF">HMPREF1071_00924</name>
</gene>
<feature type="region of interest" description="Disordered" evidence="1">
    <location>
        <begin position="849"/>
        <end position="873"/>
    </location>
</feature>
<evidence type="ECO:0000313" key="2">
    <source>
        <dbReference type="EMBL" id="EIY68192.1"/>
    </source>
</evidence>
<dbReference type="PATRIC" id="fig|997887.3.peg.960"/>
<comment type="caution">
    <text evidence="2">The sequence shown here is derived from an EMBL/GenBank/DDBJ whole genome shotgun (WGS) entry which is preliminary data.</text>
</comment>